<evidence type="ECO:0000313" key="2">
    <source>
        <dbReference type="EMBL" id="GAC66235.1"/>
    </source>
</evidence>
<evidence type="ECO:0000313" key="3">
    <source>
        <dbReference type="Proteomes" id="UP000011666"/>
    </source>
</evidence>
<feature type="transmembrane region" description="Helical" evidence="1">
    <location>
        <begin position="44"/>
        <end position="66"/>
    </location>
</feature>
<dbReference type="eggNOG" id="ENOG5032ZK2">
    <property type="taxonomic scope" value="Bacteria"/>
</dbReference>
<dbReference type="EMBL" id="BANX01000001">
    <property type="protein sequence ID" value="GAC66235.1"/>
    <property type="molecule type" value="Genomic_DNA"/>
</dbReference>
<reference evidence="2 3" key="1">
    <citation type="submission" date="2013-01" db="EMBL/GenBank/DDBJ databases">
        <title>Whole genome shotgun sequence of Gordonia soli NBRC 108243.</title>
        <authorList>
            <person name="Isaki-Nakamura S."/>
            <person name="Hosoyama A."/>
            <person name="Tsuchikane K."/>
            <person name="Ando Y."/>
            <person name="Baba S."/>
            <person name="Ohji S."/>
            <person name="Hamada M."/>
            <person name="Tamura T."/>
            <person name="Yamazoe A."/>
            <person name="Yamazaki S."/>
            <person name="Fujita N."/>
        </authorList>
    </citation>
    <scope>NUCLEOTIDE SEQUENCE [LARGE SCALE GENOMIC DNA]</scope>
    <source>
        <strain evidence="2 3">NBRC 108243</strain>
    </source>
</reference>
<keyword evidence="3" id="KW-1185">Reference proteome</keyword>
<sequence>MSAPLEAWSDFNVAVASASGALAGLLIVAMSVNIEKILAARGGTARSATAIASLAIGLLATCLCLVPNQPLWALGAEILGGTVLLAVYACSAVRYIVTDRTQPWHLMPVKVVLAVAPLALFVIGGVALIVTDSPGGYGWVAAGAVMAMLSGVAFSWIALVEFLR</sequence>
<protein>
    <recommendedName>
        <fullName evidence="4">Modulator of FtsH protease</fullName>
    </recommendedName>
</protein>
<feature type="transmembrane region" description="Helical" evidence="1">
    <location>
        <begin position="136"/>
        <end position="159"/>
    </location>
</feature>
<evidence type="ECO:0000256" key="1">
    <source>
        <dbReference type="SAM" id="Phobius"/>
    </source>
</evidence>
<comment type="caution">
    <text evidence="2">The sequence shown here is derived from an EMBL/GenBank/DDBJ whole genome shotgun (WGS) entry which is preliminary data.</text>
</comment>
<accession>M0QCE5</accession>
<keyword evidence="1" id="KW-0812">Transmembrane</keyword>
<feature type="transmembrane region" description="Helical" evidence="1">
    <location>
        <begin position="109"/>
        <end position="130"/>
    </location>
</feature>
<dbReference type="OrthoDB" id="4949050at2"/>
<dbReference type="RefSeq" id="WP_007616250.1">
    <property type="nucleotide sequence ID" value="NZ_BANX01000001.1"/>
</dbReference>
<name>M0QCE5_9ACTN</name>
<feature type="transmembrane region" description="Helical" evidence="1">
    <location>
        <begin position="12"/>
        <end position="32"/>
    </location>
</feature>
<evidence type="ECO:0008006" key="4">
    <source>
        <dbReference type="Google" id="ProtNLM"/>
    </source>
</evidence>
<dbReference type="Proteomes" id="UP000011666">
    <property type="component" value="Unassembled WGS sequence"/>
</dbReference>
<gene>
    <name evidence="2" type="ORF">GS4_01_00360</name>
</gene>
<keyword evidence="1" id="KW-0472">Membrane</keyword>
<dbReference type="AlphaFoldDB" id="M0QCE5"/>
<keyword evidence="1" id="KW-1133">Transmembrane helix</keyword>
<proteinExistence type="predicted"/>
<organism evidence="2 3">
    <name type="scientific">Gordonia soli NBRC 108243</name>
    <dbReference type="NCBI Taxonomy" id="1223545"/>
    <lineage>
        <taxon>Bacteria</taxon>
        <taxon>Bacillati</taxon>
        <taxon>Actinomycetota</taxon>
        <taxon>Actinomycetes</taxon>
        <taxon>Mycobacteriales</taxon>
        <taxon>Gordoniaceae</taxon>
        <taxon>Gordonia</taxon>
    </lineage>
</organism>
<dbReference type="STRING" id="1223545.GS4_01_00360"/>
<feature type="transmembrane region" description="Helical" evidence="1">
    <location>
        <begin position="78"/>
        <end position="97"/>
    </location>
</feature>